<dbReference type="InterPro" id="IPR002563">
    <property type="entry name" value="Flavin_Rdtase-like_dom"/>
</dbReference>
<dbReference type="GO" id="GO:0010181">
    <property type="term" value="F:FMN binding"/>
    <property type="evidence" value="ECO:0007669"/>
    <property type="project" value="InterPro"/>
</dbReference>
<dbReference type="OrthoDB" id="3176898at2"/>
<organism evidence="4 5">
    <name type="scientific">Nocardia yunnanensis</name>
    <dbReference type="NCBI Taxonomy" id="2382165"/>
    <lineage>
        <taxon>Bacteria</taxon>
        <taxon>Bacillati</taxon>
        <taxon>Actinomycetota</taxon>
        <taxon>Actinomycetes</taxon>
        <taxon>Mycobacteriales</taxon>
        <taxon>Nocardiaceae</taxon>
        <taxon>Nocardia</taxon>
    </lineage>
</organism>
<reference evidence="4 5" key="1">
    <citation type="submission" date="2018-09" db="EMBL/GenBank/DDBJ databases">
        <title>Nocardia yunnanensis sp. nov., an actinomycete isolated from a soil sample.</title>
        <authorList>
            <person name="Zhang J."/>
        </authorList>
    </citation>
    <scope>NUCLEOTIDE SEQUENCE [LARGE SCALE GENOMIC DNA]</scope>
    <source>
        <strain evidence="4 5">CFHS0054</strain>
    </source>
</reference>
<dbReference type="KEGG" id="nyu:D7D52_20725"/>
<dbReference type="PANTHER" id="PTHR30466:SF15">
    <property type="entry name" value="POSSIBLE OXIDOREDUCTASE"/>
    <property type="match status" value="1"/>
</dbReference>
<name>A0A386ZH04_9NOCA</name>
<sequence length="213" mass="23156">MWPRWCRTWPPTCRSDGLGGWLSVCLGRLGEPRDEPGPPDTGRCCVPRTIHDTNGAFDLVVAGADAPVWIVTTVAEGRRAGCLIGFGGQVSIEPRRFLVNLSKRNRTYEVAGEAHYLAVHVLPEESGALAQLFGSETGFELDKFEHCEWHAGPHGLPILAAAAGWFVGEIMERHDFGDHVGMVLDITDARAPHPDISPLRYSAVADLTPGRPA</sequence>
<keyword evidence="5" id="KW-1185">Reference proteome</keyword>
<dbReference type="SUPFAM" id="SSF50475">
    <property type="entry name" value="FMN-binding split barrel"/>
    <property type="match status" value="1"/>
</dbReference>
<feature type="domain" description="Flavin reductase like" evidence="3">
    <location>
        <begin position="61"/>
        <end position="208"/>
    </location>
</feature>
<dbReference type="AlphaFoldDB" id="A0A386ZH04"/>
<dbReference type="Proteomes" id="UP000267164">
    <property type="component" value="Chromosome"/>
</dbReference>
<dbReference type="Pfam" id="PF01613">
    <property type="entry name" value="Flavin_Reduct"/>
    <property type="match status" value="1"/>
</dbReference>
<dbReference type="SMART" id="SM00903">
    <property type="entry name" value="Flavin_Reduct"/>
    <property type="match status" value="1"/>
</dbReference>
<dbReference type="PANTHER" id="PTHR30466">
    <property type="entry name" value="FLAVIN REDUCTASE"/>
    <property type="match status" value="1"/>
</dbReference>
<gene>
    <name evidence="4" type="ORF">D7D52_20725</name>
</gene>
<evidence type="ECO:0000313" key="5">
    <source>
        <dbReference type="Proteomes" id="UP000267164"/>
    </source>
</evidence>
<dbReference type="InterPro" id="IPR050268">
    <property type="entry name" value="NADH-dep_flavin_reductase"/>
</dbReference>
<dbReference type="Gene3D" id="2.30.110.10">
    <property type="entry name" value="Electron Transport, Fmn-binding Protein, Chain A"/>
    <property type="match status" value="1"/>
</dbReference>
<accession>A0A386ZH04</accession>
<dbReference type="EMBL" id="CP032568">
    <property type="protein sequence ID" value="AYF75865.1"/>
    <property type="molecule type" value="Genomic_DNA"/>
</dbReference>
<keyword evidence="2" id="KW-0560">Oxidoreductase</keyword>
<evidence type="ECO:0000256" key="1">
    <source>
        <dbReference type="ARBA" id="ARBA00008898"/>
    </source>
</evidence>
<evidence type="ECO:0000313" key="4">
    <source>
        <dbReference type="EMBL" id="AYF75865.1"/>
    </source>
</evidence>
<dbReference type="GO" id="GO:0042602">
    <property type="term" value="F:riboflavin reductase (NADPH) activity"/>
    <property type="evidence" value="ECO:0007669"/>
    <property type="project" value="TreeGrafter"/>
</dbReference>
<dbReference type="InterPro" id="IPR012349">
    <property type="entry name" value="Split_barrel_FMN-bd"/>
</dbReference>
<comment type="similarity">
    <text evidence="1">Belongs to the non-flavoprotein flavin reductase family.</text>
</comment>
<evidence type="ECO:0000259" key="3">
    <source>
        <dbReference type="SMART" id="SM00903"/>
    </source>
</evidence>
<evidence type="ECO:0000256" key="2">
    <source>
        <dbReference type="ARBA" id="ARBA00023002"/>
    </source>
</evidence>
<proteinExistence type="inferred from homology"/>
<protein>
    <submittedName>
        <fullName evidence="4">Flavin reductase</fullName>
    </submittedName>
</protein>